<evidence type="ECO:0000313" key="3">
    <source>
        <dbReference type="Proteomes" id="UP000280008"/>
    </source>
</evidence>
<dbReference type="AlphaFoldDB" id="A0A495IKD1"/>
<organism evidence="2 3">
    <name type="scientific">Frondihabitans australicus</name>
    <dbReference type="NCBI Taxonomy" id="386892"/>
    <lineage>
        <taxon>Bacteria</taxon>
        <taxon>Bacillati</taxon>
        <taxon>Actinomycetota</taxon>
        <taxon>Actinomycetes</taxon>
        <taxon>Micrococcales</taxon>
        <taxon>Microbacteriaceae</taxon>
        <taxon>Frondihabitans</taxon>
    </lineage>
</organism>
<comment type="caution">
    <text evidence="2">The sequence shown here is derived from an EMBL/GenBank/DDBJ whole genome shotgun (WGS) entry which is preliminary data.</text>
</comment>
<evidence type="ECO:0000256" key="1">
    <source>
        <dbReference type="SAM" id="MobiDB-lite"/>
    </source>
</evidence>
<dbReference type="RefSeq" id="WP_121370513.1">
    <property type="nucleotide sequence ID" value="NZ_RBKS01000001.1"/>
</dbReference>
<protein>
    <submittedName>
        <fullName evidence="2">Uncharacterized protein</fullName>
    </submittedName>
</protein>
<feature type="region of interest" description="Disordered" evidence="1">
    <location>
        <begin position="1"/>
        <end position="20"/>
    </location>
</feature>
<feature type="region of interest" description="Disordered" evidence="1">
    <location>
        <begin position="73"/>
        <end position="93"/>
    </location>
</feature>
<keyword evidence="3" id="KW-1185">Reference proteome</keyword>
<gene>
    <name evidence="2" type="ORF">C8E83_2906</name>
</gene>
<reference evidence="2 3" key="1">
    <citation type="submission" date="2018-10" db="EMBL/GenBank/DDBJ databases">
        <title>Sequencing the genomes of 1000 actinobacteria strains.</title>
        <authorList>
            <person name="Klenk H.-P."/>
        </authorList>
    </citation>
    <scope>NUCLEOTIDE SEQUENCE [LARGE SCALE GENOMIC DNA]</scope>
    <source>
        <strain evidence="2 3">DSM 17894</strain>
    </source>
</reference>
<name>A0A495IKD1_9MICO</name>
<sequence length="93" mass="9887">MFPTNPSNPRHTRTRRSSASPIFDAVVAERAIARHPVRAITDTPIYASISSAHSSRVVDPDTAPLWMLPAAEPAGVPASAPAPRPAPSDLVLR</sequence>
<evidence type="ECO:0000313" key="2">
    <source>
        <dbReference type="EMBL" id="RKR75751.1"/>
    </source>
</evidence>
<accession>A0A495IKD1</accession>
<proteinExistence type="predicted"/>
<dbReference type="Proteomes" id="UP000280008">
    <property type="component" value="Unassembled WGS sequence"/>
</dbReference>
<dbReference type="EMBL" id="RBKS01000001">
    <property type="protein sequence ID" value="RKR75751.1"/>
    <property type="molecule type" value="Genomic_DNA"/>
</dbReference>